<gene>
    <name evidence="1" type="ORF">DCHRY22_LOCUS7608</name>
</gene>
<sequence>MCIGGGASGRAACGGEMAWLCGGGPPCAGEFPGGARGCKRGPSTSVASGALPRDAGGTVVSSQLLDRRLCQRGGMRSASRAALEGTRTHALFKPSPGTCSAAL</sequence>
<evidence type="ECO:0000313" key="2">
    <source>
        <dbReference type="Proteomes" id="UP000789524"/>
    </source>
</evidence>
<organism evidence="1 2">
    <name type="scientific">Danaus chrysippus</name>
    <name type="common">African queen</name>
    <dbReference type="NCBI Taxonomy" id="151541"/>
    <lineage>
        <taxon>Eukaryota</taxon>
        <taxon>Metazoa</taxon>
        <taxon>Ecdysozoa</taxon>
        <taxon>Arthropoda</taxon>
        <taxon>Hexapoda</taxon>
        <taxon>Insecta</taxon>
        <taxon>Pterygota</taxon>
        <taxon>Neoptera</taxon>
        <taxon>Endopterygota</taxon>
        <taxon>Lepidoptera</taxon>
        <taxon>Glossata</taxon>
        <taxon>Ditrysia</taxon>
        <taxon>Papilionoidea</taxon>
        <taxon>Nymphalidae</taxon>
        <taxon>Danainae</taxon>
        <taxon>Danaini</taxon>
        <taxon>Danaina</taxon>
        <taxon>Danaus</taxon>
        <taxon>Anosia</taxon>
    </lineage>
</organism>
<accession>A0A8J2QR49</accession>
<comment type="caution">
    <text evidence="1">The sequence shown here is derived from an EMBL/GenBank/DDBJ whole genome shotgun (WGS) entry which is preliminary data.</text>
</comment>
<dbReference type="EMBL" id="CAKASE010000057">
    <property type="protein sequence ID" value="CAG9567063.1"/>
    <property type="molecule type" value="Genomic_DNA"/>
</dbReference>
<evidence type="ECO:0000313" key="1">
    <source>
        <dbReference type="EMBL" id="CAG9567063.1"/>
    </source>
</evidence>
<name>A0A8J2QR49_9NEOP</name>
<keyword evidence="2" id="KW-1185">Reference proteome</keyword>
<proteinExistence type="predicted"/>
<dbReference type="AlphaFoldDB" id="A0A8J2QR49"/>
<dbReference type="Proteomes" id="UP000789524">
    <property type="component" value="Unassembled WGS sequence"/>
</dbReference>
<reference evidence="1" key="1">
    <citation type="submission" date="2021-09" db="EMBL/GenBank/DDBJ databases">
        <authorList>
            <person name="Martin H S."/>
        </authorList>
    </citation>
    <scope>NUCLEOTIDE SEQUENCE</scope>
</reference>
<protein>
    <submittedName>
        <fullName evidence="1">(African queen) hypothetical protein</fullName>
    </submittedName>
</protein>